<dbReference type="AlphaFoldDB" id="A0A948TJM9"/>
<dbReference type="EMBL" id="JAHLFS010000051">
    <property type="protein sequence ID" value="MBU3851878.1"/>
    <property type="molecule type" value="Genomic_DNA"/>
</dbReference>
<reference evidence="1" key="2">
    <citation type="submission" date="2021-04" db="EMBL/GenBank/DDBJ databases">
        <authorList>
            <person name="Gilroy R."/>
        </authorList>
    </citation>
    <scope>NUCLEOTIDE SEQUENCE</scope>
    <source>
        <strain evidence="1">F6-6636</strain>
    </source>
</reference>
<accession>A0A948TJM9</accession>
<protein>
    <submittedName>
        <fullName evidence="1">Chromosome partitioning protein ParB</fullName>
    </submittedName>
</protein>
<comment type="caution">
    <text evidence="1">The sequence shown here is derived from an EMBL/GenBank/DDBJ whole genome shotgun (WGS) entry which is preliminary data.</text>
</comment>
<organism evidence="1 2">
    <name type="scientific">Candidatus Paralactobacillus gallistercoris</name>
    <dbReference type="NCBI Taxonomy" id="2838724"/>
    <lineage>
        <taxon>Bacteria</taxon>
        <taxon>Bacillati</taxon>
        <taxon>Bacillota</taxon>
        <taxon>Bacilli</taxon>
        <taxon>Lactobacillales</taxon>
        <taxon>Lactobacillaceae</taxon>
        <taxon>Lactobacillus</taxon>
    </lineage>
</organism>
<sequence>MGKVYDVTFHTSDGKAIIKRGVYSEHTDEHIWEDAVEKFDADHIYIKMNDKTLVCLTRKYIVRIDMTTVEGPVEKAIKRNDEFQNVIYTFSKMGL</sequence>
<evidence type="ECO:0000313" key="2">
    <source>
        <dbReference type="Proteomes" id="UP000777303"/>
    </source>
</evidence>
<proteinExistence type="predicted"/>
<gene>
    <name evidence="1" type="ORF">H9901_04175</name>
</gene>
<dbReference type="Proteomes" id="UP000777303">
    <property type="component" value="Unassembled WGS sequence"/>
</dbReference>
<evidence type="ECO:0000313" key="1">
    <source>
        <dbReference type="EMBL" id="MBU3851878.1"/>
    </source>
</evidence>
<reference evidence="1" key="1">
    <citation type="journal article" date="2021" name="PeerJ">
        <title>Extensive microbial diversity within the chicken gut microbiome revealed by metagenomics and culture.</title>
        <authorList>
            <person name="Gilroy R."/>
            <person name="Ravi A."/>
            <person name="Getino M."/>
            <person name="Pursley I."/>
            <person name="Horton D.L."/>
            <person name="Alikhan N.F."/>
            <person name="Baker D."/>
            <person name="Gharbi K."/>
            <person name="Hall N."/>
            <person name="Watson M."/>
            <person name="Adriaenssens E.M."/>
            <person name="Foster-Nyarko E."/>
            <person name="Jarju S."/>
            <person name="Secka A."/>
            <person name="Antonio M."/>
            <person name="Oren A."/>
            <person name="Chaudhuri R.R."/>
            <person name="La Ragione R."/>
            <person name="Hildebrand F."/>
            <person name="Pallen M.J."/>
        </authorList>
    </citation>
    <scope>NUCLEOTIDE SEQUENCE</scope>
    <source>
        <strain evidence="1">F6-6636</strain>
    </source>
</reference>
<name>A0A948TJM9_9LACO</name>